<dbReference type="AlphaFoldDB" id="A0A1C3VW24"/>
<proteinExistence type="predicted"/>
<keyword evidence="1" id="KW-1133">Transmembrane helix</keyword>
<evidence type="ECO:0000313" key="2">
    <source>
        <dbReference type="EMBL" id="SCB31764.1"/>
    </source>
</evidence>
<keyword evidence="1" id="KW-0812">Transmembrane</keyword>
<reference evidence="3" key="1">
    <citation type="submission" date="2016-08" db="EMBL/GenBank/DDBJ databases">
        <authorList>
            <person name="Varghese N."/>
            <person name="Submissions Spin"/>
        </authorList>
    </citation>
    <scope>NUCLEOTIDE SEQUENCE [LARGE SCALE GENOMIC DNA]</scope>
    <source>
        <strain evidence="3">HAMBI 2971</strain>
    </source>
</reference>
<name>A0A1C3VW24_9HYPH</name>
<dbReference type="STRING" id="411945.GA0061102_101897"/>
<dbReference type="Proteomes" id="UP000199435">
    <property type="component" value="Unassembled WGS sequence"/>
</dbReference>
<feature type="transmembrane region" description="Helical" evidence="1">
    <location>
        <begin position="71"/>
        <end position="91"/>
    </location>
</feature>
<sequence length="109" mass="11701">MRGMMVLYLALIAALPVALLAMVVPVNSYRAQGIEALDCDGPMSVLMYAVPALLIYGAGAILLYRDRRRRFHVVAALCCLLVFCSLGWKVASALRESYGSASIEACASS</sequence>
<evidence type="ECO:0000313" key="3">
    <source>
        <dbReference type="Proteomes" id="UP000199435"/>
    </source>
</evidence>
<gene>
    <name evidence="2" type="ORF">GA0061102_101897</name>
</gene>
<organism evidence="2 3">
    <name type="scientific">Rhizobium miluonense</name>
    <dbReference type="NCBI Taxonomy" id="411945"/>
    <lineage>
        <taxon>Bacteria</taxon>
        <taxon>Pseudomonadati</taxon>
        <taxon>Pseudomonadota</taxon>
        <taxon>Alphaproteobacteria</taxon>
        <taxon>Hyphomicrobiales</taxon>
        <taxon>Rhizobiaceae</taxon>
        <taxon>Rhizobium/Agrobacterium group</taxon>
        <taxon>Rhizobium</taxon>
    </lineage>
</organism>
<keyword evidence="1" id="KW-0472">Membrane</keyword>
<evidence type="ECO:0000256" key="1">
    <source>
        <dbReference type="SAM" id="Phobius"/>
    </source>
</evidence>
<protein>
    <submittedName>
        <fullName evidence="2">Uncharacterized protein</fullName>
    </submittedName>
</protein>
<feature type="transmembrane region" description="Helical" evidence="1">
    <location>
        <begin position="44"/>
        <end position="64"/>
    </location>
</feature>
<keyword evidence="3" id="KW-1185">Reference proteome</keyword>
<dbReference type="OrthoDB" id="8305418at2"/>
<accession>A0A1C3VW24</accession>
<dbReference type="RefSeq" id="WP_092850790.1">
    <property type="nucleotide sequence ID" value="NZ_FMAH01000018.1"/>
</dbReference>
<dbReference type="EMBL" id="FMAH01000018">
    <property type="protein sequence ID" value="SCB31764.1"/>
    <property type="molecule type" value="Genomic_DNA"/>
</dbReference>